<sequence>MRRLMSVLVAVLAAASVTGSAQAAGRTPVVFVHGFSGGSSVLFAEMIDKFKAAGWADRELIRWDYDWKQSNFTTANQLKGKIDQVLSATGATKVDIVAHSMGSLSTRHYVKALGGTAKTKRWLSIGGVNQGAEVAKLCPGFLFDSCADMKPGSKMLKALNDSTPAPAPTKYQTLSSSCDLMAPESKVKIPGVPNVNVGCYEHIYMPKGDRVITEAIKYLRP</sequence>
<proteinExistence type="predicted"/>
<reference evidence="3" key="1">
    <citation type="journal article" date="2019" name="Int. J. Syst. Evol. Microbiol.">
        <title>The Global Catalogue of Microorganisms (GCM) 10K type strain sequencing project: providing services to taxonomists for standard genome sequencing and annotation.</title>
        <authorList>
            <consortium name="The Broad Institute Genomics Platform"/>
            <consortium name="The Broad Institute Genome Sequencing Center for Infectious Disease"/>
            <person name="Wu L."/>
            <person name="Ma J."/>
        </authorList>
    </citation>
    <scope>NUCLEOTIDE SEQUENCE [LARGE SCALE GENOMIC DNA]</scope>
    <source>
        <strain evidence="3">JCM 17342</strain>
    </source>
</reference>
<dbReference type="Gene3D" id="3.40.50.1820">
    <property type="entry name" value="alpha/beta hydrolase"/>
    <property type="match status" value="1"/>
</dbReference>
<dbReference type="Pfam" id="PF01674">
    <property type="entry name" value="Lipase_2"/>
    <property type="match status" value="1"/>
</dbReference>
<gene>
    <name evidence="2" type="ORF">GCM10022247_59750</name>
</gene>
<comment type="caution">
    <text evidence="2">The sequence shown here is derived from an EMBL/GenBank/DDBJ whole genome shotgun (WGS) entry which is preliminary data.</text>
</comment>
<dbReference type="EMBL" id="BAABAL010000019">
    <property type="protein sequence ID" value="GAA4026858.1"/>
    <property type="molecule type" value="Genomic_DNA"/>
</dbReference>
<dbReference type="SUPFAM" id="SSF53474">
    <property type="entry name" value="alpha/beta-Hydrolases"/>
    <property type="match status" value="1"/>
</dbReference>
<dbReference type="PANTHER" id="PTHR32015">
    <property type="entry name" value="FASTING INDUCED LIPASE"/>
    <property type="match status" value="1"/>
</dbReference>
<dbReference type="Proteomes" id="UP001501747">
    <property type="component" value="Unassembled WGS sequence"/>
</dbReference>
<evidence type="ECO:0000313" key="3">
    <source>
        <dbReference type="Proteomes" id="UP001501747"/>
    </source>
</evidence>
<evidence type="ECO:0000313" key="2">
    <source>
        <dbReference type="EMBL" id="GAA4026858.1"/>
    </source>
</evidence>
<dbReference type="InterPro" id="IPR029058">
    <property type="entry name" value="AB_hydrolase_fold"/>
</dbReference>
<protein>
    <submittedName>
        <fullName evidence="2">Triacylglycerol lipase</fullName>
    </submittedName>
</protein>
<keyword evidence="3" id="KW-1185">Reference proteome</keyword>
<dbReference type="RefSeq" id="WP_344882014.1">
    <property type="nucleotide sequence ID" value="NZ_BAABAL010000019.1"/>
</dbReference>
<evidence type="ECO:0000256" key="1">
    <source>
        <dbReference type="SAM" id="SignalP"/>
    </source>
</evidence>
<name>A0ABP7TIJ9_9PSEU</name>
<feature type="chain" id="PRO_5045077569" evidence="1">
    <location>
        <begin position="24"/>
        <end position="221"/>
    </location>
</feature>
<keyword evidence="1" id="KW-0732">Signal</keyword>
<dbReference type="InterPro" id="IPR002918">
    <property type="entry name" value="Lipase_EstA/Esterase_EstB"/>
</dbReference>
<dbReference type="PANTHER" id="PTHR32015:SF1">
    <property type="entry name" value="LIPASE"/>
    <property type="match status" value="1"/>
</dbReference>
<accession>A0ABP7TIJ9</accession>
<feature type="signal peptide" evidence="1">
    <location>
        <begin position="1"/>
        <end position="23"/>
    </location>
</feature>
<organism evidence="2 3">
    <name type="scientific">Allokutzneria multivorans</name>
    <dbReference type="NCBI Taxonomy" id="1142134"/>
    <lineage>
        <taxon>Bacteria</taxon>
        <taxon>Bacillati</taxon>
        <taxon>Actinomycetota</taxon>
        <taxon>Actinomycetes</taxon>
        <taxon>Pseudonocardiales</taxon>
        <taxon>Pseudonocardiaceae</taxon>
        <taxon>Allokutzneria</taxon>
    </lineage>
</organism>